<dbReference type="EMBL" id="JAPXFL010000004">
    <property type="protein sequence ID" value="KAK9507814.1"/>
    <property type="molecule type" value="Genomic_DNA"/>
</dbReference>
<comment type="caution">
    <text evidence="1">The sequence shown here is derived from an EMBL/GenBank/DDBJ whole genome shotgun (WGS) entry which is preliminary data.</text>
</comment>
<sequence>MGDKSSGEGAPPPPSPLTGAYLLIVLPQTHLPQHKDNVLHNLTKGNKILYYIILINII</sequence>
<evidence type="ECO:0000313" key="2">
    <source>
        <dbReference type="Proteomes" id="UP001461498"/>
    </source>
</evidence>
<protein>
    <submittedName>
        <fullName evidence="1">Uncharacterized protein</fullName>
    </submittedName>
</protein>
<accession>A0AAW1D9X8</accession>
<keyword evidence="2" id="KW-1185">Reference proteome</keyword>
<name>A0AAW1D9X8_9HEMI</name>
<dbReference type="AlphaFoldDB" id="A0AAW1D9X8"/>
<gene>
    <name evidence="1" type="ORF">O3M35_007588</name>
</gene>
<proteinExistence type="predicted"/>
<organism evidence="1 2">
    <name type="scientific">Rhynocoris fuscipes</name>
    <dbReference type="NCBI Taxonomy" id="488301"/>
    <lineage>
        <taxon>Eukaryota</taxon>
        <taxon>Metazoa</taxon>
        <taxon>Ecdysozoa</taxon>
        <taxon>Arthropoda</taxon>
        <taxon>Hexapoda</taxon>
        <taxon>Insecta</taxon>
        <taxon>Pterygota</taxon>
        <taxon>Neoptera</taxon>
        <taxon>Paraneoptera</taxon>
        <taxon>Hemiptera</taxon>
        <taxon>Heteroptera</taxon>
        <taxon>Panheteroptera</taxon>
        <taxon>Cimicomorpha</taxon>
        <taxon>Reduviidae</taxon>
        <taxon>Harpactorinae</taxon>
        <taxon>Harpactorini</taxon>
        <taxon>Rhynocoris</taxon>
    </lineage>
</organism>
<reference evidence="1 2" key="1">
    <citation type="submission" date="2022-12" db="EMBL/GenBank/DDBJ databases">
        <title>Chromosome-level genome assembly of true bugs.</title>
        <authorList>
            <person name="Ma L."/>
            <person name="Li H."/>
        </authorList>
    </citation>
    <scope>NUCLEOTIDE SEQUENCE [LARGE SCALE GENOMIC DNA]</scope>
    <source>
        <strain evidence="1">Lab_2022b</strain>
    </source>
</reference>
<evidence type="ECO:0000313" key="1">
    <source>
        <dbReference type="EMBL" id="KAK9507814.1"/>
    </source>
</evidence>
<dbReference type="Proteomes" id="UP001461498">
    <property type="component" value="Unassembled WGS sequence"/>
</dbReference>